<sequence length="525" mass="55843">MDSDMLWTAVGGAAALLAVYTGFFALVWTKPVWSPPAGLRRVASRIRLPAYEGLPESVMVTGGCGFLGRHIVEALAASGVSFIVVFDLAPRDVSHVAWIADLNKATPGTKVEFVAGDLKDPESVRAALKGVKAVVHCASPHPQLASDAVLEAVIVDGTRELLTVCADEGVKSFVLTSSASVVFSGTDQPGADETVPIPSTFRDFYSVCKAQAEKIVCAAGSSPSARVLTAAVRPHGIFGPRDTQAVPGICEVSSTWRGKLVLGDGNNMVDFTYVGNVVHGHILALQRLHAEATSGKPGGKDGSRISGKAFFVTNDEPLPFWSFVARVKAAMRYPAASVRIPYRLAHGIATLQEAVAGIVASMRGTKPTPLHLSPQRVAIAGTAHWYKCDRAKAALGYSPVWNMDQALALTAMSYPSLVYSGPGAVRSPIEQVDEECRPCDLPQMAFSRAEVAQHNTDGDAWLIVDGKVHDVTYFVDTHPGGPDALLRNAGKDASEGFHGDQHPENVVETLADLRIGWVEDEDKSD</sequence>
<dbReference type="InterPro" id="IPR036400">
    <property type="entry name" value="Cyt_B5-like_heme/steroid_sf"/>
</dbReference>
<gene>
    <name evidence="6" type="ORF">FNF29_03109</name>
</gene>
<evidence type="ECO:0000256" key="2">
    <source>
        <dbReference type="ARBA" id="ARBA00022723"/>
    </source>
</evidence>
<dbReference type="PROSITE" id="PS50255">
    <property type="entry name" value="CYTOCHROME_B5_2"/>
    <property type="match status" value="1"/>
</dbReference>
<dbReference type="InterPro" id="IPR036291">
    <property type="entry name" value="NAD(P)-bd_dom_sf"/>
</dbReference>
<protein>
    <recommendedName>
        <fullName evidence="5">Cytochrome b5 heme-binding domain-containing protein</fullName>
    </recommendedName>
</protein>
<dbReference type="EMBL" id="VLTN01000016">
    <property type="protein sequence ID" value="KAA0153295.1"/>
    <property type="molecule type" value="Genomic_DNA"/>
</dbReference>
<proteinExistence type="predicted"/>
<dbReference type="InterPro" id="IPR002225">
    <property type="entry name" value="3Beta_OHSteriod_DH/Estase"/>
</dbReference>
<dbReference type="Gene3D" id="3.40.50.720">
    <property type="entry name" value="NAD(P)-binding Rossmann-like Domain"/>
    <property type="match status" value="1"/>
</dbReference>
<evidence type="ECO:0000313" key="6">
    <source>
        <dbReference type="EMBL" id="KAA0153295.1"/>
    </source>
</evidence>
<dbReference type="SUPFAM" id="SSF55856">
    <property type="entry name" value="Cytochrome b5-like heme/steroid binding domain"/>
    <property type="match status" value="1"/>
</dbReference>
<dbReference type="GO" id="GO:0020037">
    <property type="term" value="F:heme binding"/>
    <property type="evidence" value="ECO:0007669"/>
    <property type="project" value="InterPro"/>
</dbReference>
<dbReference type="PANTHER" id="PTHR10366:SF564">
    <property type="entry name" value="STEROL-4-ALPHA-CARBOXYLATE 3-DEHYDROGENASE, DECARBOXYLATING"/>
    <property type="match status" value="1"/>
</dbReference>
<evidence type="ECO:0000259" key="5">
    <source>
        <dbReference type="PROSITE" id="PS50255"/>
    </source>
</evidence>
<dbReference type="GO" id="GO:0006694">
    <property type="term" value="P:steroid biosynthetic process"/>
    <property type="evidence" value="ECO:0007669"/>
    <property type="project" value="InterPro"/>
</dbReference>
<organism evidence="6 7">
    <name type="scientific">Cafeteria roenbergensis</name>
    <name type="common">Marine flagellate</name>
    <dbReference type="NCBI Taxonomy" id="33653"/>
    <lineage>
        <taxon>Eukaryota</taxon>
        <taxon>Sar</taxon>
        <taxon>Stramenopiles</taxon>
        <taxon>Bigyra</taxon>
        <taxon>Opalozoa</taxon>
        <taxon>Bicosoecida</taxon>
        <taxon>Cafeteriaceae</taxon>
        <taxon>Cafeteria</taxon>
    </lineage>
</organism>
<dbReference type="Proteomes" id="UP000323011">
    <property type="component" value="Unassembled WGS sequence"/>
</dbReference>
<dbReference type="InterPro" id="IPR001199">
    <property type="entry name" value="Cyt_B5-like_heme/steroid-bd"/>
</dbReference>
<keyword evidence="1" id="KW-0349">Heme</keyword>
<evidence type="ECO:0000313" key="7">
    <source>
        <dbReference type="Proteomes" id="UP000323011"/>
    </source>
</evidence>
<dbReference type="AlphaFoldDB" id="A0A5A8CJV0"/>
<keyword evidence="2" id="KW-0479">Metal-binding</keyword>
<dbReference type="SMART" id="SM01117">
    <property type="entry name" value="Cyt-b5"/>
    <property type="match status" value="1"/>
</dbReference>
<dbReference type="GO" id="GO:0046872">
    <property type="term" value="F:metal ion binding"/>
    <property type="evidence" value="ECO:0007669"/>
    <property type="project" value="UniProtKB-KW"/>
</dbReference>
<keyword evidence="3" id="KW-0560">Oxidoreductase</keyword>
<dbReference type="PANTHER" id="PTHR10366">
    <property type="entry name" value="NAD DEPENDENT EPIMERASE/DEHYDRATASE"/>
    <property type="match status" value="1"/>
</dbReference>
<name>A0A5A8CJV0_CAFRO</name>
<evidence type="ECO:0000256" key="3">
    <source>
        <dbReference type="ARBA" id="ARBA00023002"/>
    </source>
</evidence>
<accession>A0A5A8CJV0</accession>
<keyword evidence="4" id="KW-0408">Iron</keyword>
<dbReference type="OMA" id="LTYGECD"/>
<dbReference type="SMART" id="SM00822">
    <property type="entry name" value="PKS_KR"/>
    <property type="match status" value="1"/>
</dbReference>
<comment type="caution">
    <text evidence="6">The sequence shown here is derived from an EMBL/GenBank/DDBJ whole genome shotgun (WGS) entry which is preliminary data.</text>
</comment>
<dbReference type="Pfam" id="PF01073">
    <property type="entry name" value="3Beta_HSD"/>
    <property type="match status" value="1"/>
</dbReference>
<reference evidence="6 7" key="1">
    <citation type="submission" date="2019-07" db="EMBL/GenBank/DDBJ databases">
        <title>Genomes of Cafeteria roenbergensis.</title>
        <authorList>
            <person name="Fischer M.G."/>
            <person name="Hackl T."/>
            <person name="Roman M."/>
        </authorList>
    </citation>
    <scope>NUCLEOTIDE SEQUENCE [LARGE SCALE GENOMIC DNA]</scope>
    <source>
        <strain evidence="6 7">BVI</strain>
    </source>
</reference>
<feature type="domain" description="Cytochrome b5 heme-binding" evidence="5">
    <location>
        <begin position="443"/>
        <end position="519"/>
    </location>
</feature>
<dbReference type="InterPro" id="IPR018506">
    <property type="entry name" value="Cyt_B5_heme-BS"/>
</dbReference>
<dbReference type="Pfam" id="PF00173">
    <property type="entry name" value="Cyt-b5"/>
    <property type="match status" value="1"/>
</dbReference>
<evidence type="ECO:0000256" key="1">
    <source>
        <dbReference type="ARBA" id="ARBA00022617"/>
    </source>
</evidence>
<evidence type="ECO:0000256" key="4">
    <source>
        <dbReference type="ARBA" id="ARBA00023004"/>
    </source>
</evidence>
<keyword evidence="7" id="KW-1185">Reference proteome</keyword>
<dbReference type="GO" id="GO:0016616">
    <property type="term" value="F:oxidoreductase activity, acting on the CH-OH group of donors, NAD or NADP as acceptor"/>
    <property type="evidence" value="ECO:0007669"/>
    <property type="project" value="InterPro"/>
</dbReference>
<dbReference type="PROSITE" id="PS00191">
    <property type="entry name" value="CYTOCHROME_B5_1"/>
    <property type="match status" value="1"/>
</dbReference>
<dbReference type="InterPro" id="IPR050425">
    <property type="entry name" value="NAD(P)_dehydrat-like"/>
</dbReference>
<dbReference type="Gene3D" id="3.10.120.10">
    <property type="entry name" value="Cytochrome b5-like heme/steroid binding domain"/>
    <property type="match status" value="1"/>
</dbReference>
<dbReference type="SUPFAM" id="SSF51735">
    <property type="entry name" value="NAD(P)-binding Rossmann-fold domains"/>
    <property type="match status" value="1"/>
</dbReference>
<dbReference type="InterPro" id="IPR057326">
    <property type="entry name" value="KR_dom"/>
</dbReference>